<keyword evidence="2" id="KW-1185">Reference proteome</keyword>
<name>A0A8H3EEE9_9LECA</name>
<dbReference type="Pfam" id="PF04031">
    <property type="entry name" value="Las1"/>
    <property type="match status" value="1"/>
</dbReference>
<comment type="caution">
    <text evidence="1">The sequence shown here is derived from an EMBL/GenBank/DDBJ whole genome shotgun (WGS) entry which is preliminary data.</text>
</comment>
<evidence type="ECO:0000313" key="2">
    <source>
        <dbReference type="Proteomes" id="UP000664521"/>
    </source>
</evidence>
<dbReference type="InterPro" id="IPR007174">
    <property type="entry name" value="Las1"/>
</dbReference>
<evidence type="ECO:0000313" key="1">
    <source>
        <dbReference type="EMBL" id="CAF9904110.1"/>
    </source>
</evidence>
<accession>A0A8H3EEE9</accession>
<sequence length="434" mass="49165">MATTRTWNLPWRDDDQLYSVRDQLFAGVRAGEANERDLACRTIAVWRNRGHLPHQVDATGFLVEAVLMDEKNVFTDIMMRLLYSSAFCRFITILVDDQRVATHGPQRGPRRHKPSMLERAKQLRLPASFVNLRHLATHEDLPTLPALRQAVKAGIDWLRQNFWAHQGLSKRILHELTEAPLLRLELELYNELPPVEHDSRARLVLDERATKTCVELVKLCKGDEDLLAELAMIIIECGFMVPDSGDHDLGKTIDDSFLLWDPLVRKLCTHQLPFFKALTDQLSMQLALPSGSMNISIDRYSEVLTMWLEHFFCTKQYAPVVKRAKYDINHILSTCVNCQNFWLVRLARGIMAAPGYESTKKNYRSRVDGAIPHAVAGANPSSSYTTITSKGKVKGADGEEKEVEIIEIVEEDAYAGAWQPANPAVWKAKPLGLV</sequence>
<dbReference type="Proteomes" id="UP000664521">
    <property type="component" value="Unassembled WGS sequence"/>
</dbReference>
<dbReference type="GO" id="GO:0030687">
    <property type="term" value="C:preribosome, large subunit precursor"/>
    <property type="evidence" value="ECO:0007669"/>
    <property type="project" value="TreeGrafter"/>
</dbReference>
<reference evidence="1" key="1">
    <citation type="submission" date="2021-03" db="EMBL/GenBank/DDBJ databases">
        <authorList>
            <person name="Tagirdzhanova G."/>
        </authorList>
    </citation>
    <scope>NUCLEOTIDE SEQUENCE</scope>
</reference>
<dbReference type="GO" id="GO:0090730">
    <property type="term" value="C:Las1 complex"/>
    <property type="evidence" value="ECO:0007669"/>
    <property type="project" value="InterPro"/>
</dbReference>
<dbReference type="GO" id="GO:0000470">
    <property type="term" value="P:maturation of LSU-rRNA"/>
    <property type="evidence" value="ECO:0007669"/>
    <property type="project" value="TreeGrafter"/>
</dbReference>
<protein>
    <submittedName>
        <fullName evidence="1">rRNA-processing protein las1</fullName>
    </submittedName>
</protein>
<gene>
    <name evidence="1" type="primary">LAS1</name>
    <name evidence="1" type="ORF">HETSPECPRED_003364</name>
</gene>
<dbReference type="GO" id="GO:0004519">
    <property type="term" value="F:endonuclease activity"/>
    <property type="evidence" value="ECO:0007669"/>
    <property type="project" value="InterPro"/>
</dbReference>
<proteinExistence type="predicted"/>
<dbReference type="OrthoDB" id="10263222at2759"/>
<dbReference type="EMBL" id="CAJPDS010000002">
    <property type="protein sequence ID" value="CAF9904110.1"/>
    <property type="molecule type" value="Genomic_DNA"/>
</dbReference>
<dbReference type="GO" id="GO:0000460">
    <property type="term" value="P:maturation of 5.8S rRNA"/>
    <property type="evidence" value="ECO:0007669"/>
    <property type="project" value="TreeGrafter"/>
</dbReference>
<organism evidence="1 2">
    <name type="scientific">Heterodermia speciosa</name>
    <dbReference type="NCBI Taxonomy" id="116794"/>
    <lineage>
        <taxon>Eukaryota</taxon>
        <taxon>Fungi</taxon>
        <taxon>Dikarya</taxon>
        <taxon>Ascomycota</taxon>
        <taxon>Pezizomycotina</taxon>
        <taxon>Lecanoromycetes</taxon>
        <taxon>OSLEUM clade</taxon>
        <taxon>Lecanoromycetidae</taxon>
        <taxon>Caliciales</taxon>
        <taxon>Physciaceae</taxon>
        <taxon>Heterodermia</taxon>
    </lineage>
</organism>
<dbReference type="PANTHER" id="PTHR15002:SF0">
    <property type="entry name" value="RIBOSOMAL BIOGENESIS PROTEIN LAS1L"/>
    <property type="match status" value="1"/>
</dbReference>
<dbReference type="AlphaFoldDB" id="A0A8H3EEE9"/>
<dbReference type="PANTHER" id="PTHR15002">
    <property type="entry name" value="RIBOSOMAL BIOGENESIS PROTEIN LAS1L"/>
    <property type="match status" value="1"/>
</dbReference>